<dbReference type="PANTHER" id="PTHR23023">
    <property type="entry name" value="DIMETHYLANILINE MONOOXYGENASE"/>
    <property type="match status" value="1"/>
</dbReference>
<keyword evidence="6 7" id="KW-0503">Monooxygenase</keyword>
<dbReference type="InterPro" id="IPR036188">
    <property type="entry name" value="FAD/NAD-bd_sf"/>
</dbReference>
<protein>
    <recommendedName>
        <fullName evidence="7">Flavin-containing monooxygenase</fullName>
        <ecNumber evidence="7">1.-.-.-</ecNumber>
    </recommendedName>
</protein>
<dbReference type="FunFam" id="3.50.50.60:FF:000099">
    <property type="entry name" value="Flavin-containing monooxygenase"/>
    <property type="match status" value="1"/>
</dbReference>
<accession>A0A2C9WIM3</accession>
<proteinExistence type="inferred from homology"/>
<keyword evidence="3 7" id="KW-0274">FAD</keyword>
<reference evidence="9" key="1">
    <citation type="journal article" date="2016" name="Nat. Biotechnol.">
        <title>Sequencing wild and cultivated cassava and related species reveals extensive interspecific hybridization and genetic diversity.</title>
        <authorList>
            <person name="Bredeson J.V."/>
            <person name="Lyons J.B."/>
            <person name="Prochnik S.E."/>
            <person name="Wu G.A."/>
            <person name="Ha C.M."/>
            <person name="Edsinger-Gonzales E."/>
            <person name="Grimwood J."/>
            <person name="Schmutz J."/>
            <person name="Rabbi I.Y."/>
            <person name="Egesi C."/>
            <person name="Nauluvula P."/>
            <person name="Lebot V."/>
            <person name="Ndunguru J."/>
            <person name="Mkamilo G."/>
            <person name="Bart R.S."/>
            <person name="Setter T.L."/>
            <person name="Gleadow R.M."/>
            <person name="Kulakow P."/>
            <person name="Ferguson M.E."/>
            <person name="Rounsley S."/>
            <person name="Rokhsar D.S."/>
        </authorList>
    </citation>
    <scope>NUCLEOTIDE SEQUENCE [LARGE SCALE GENOMIC DNA]</scope>
    <source>
        <strain evidence="9">cv. AM560-2</strain>
    </source>
</reference>
<name>A0A2C9WIM3_MANES</name>
<keyword evidence="4" id="KW-0521">NADP</keyword>
<dbReference type="GO" id="GO:0004497">
    <property type="term" value="F:monooxygenase activity"/>
    <property type="evidence" value="ECO:0000318"/>
    <property type="project" value="GO_Central"/>
</dbReference>
<dbReference type="EC" id="1.-.-.-" evidence="7"/>
<comment type="caution">
    <text evidence="8">The sequence shown here is derived from an EMBL/GenBank/DDBJ whole genome shotgun (WGS) entry which is preliminary data.</text>
</comment>
<dbReference type="EMBL" id="CM004387">
    <property type="protein sequence ID" value="OAY59986.1"/>
    <property type="molecule type" value="Genomic_DNA"/>
</dbReference>
<evidence type="ECO:0000256" key="4">
    <source>
        <dbReference type="ARBA" id="ARBA00022857"/>
    </source>
</evidence>
<evidence type="ECO:0000256" key="1">
    <source>
        <dbReference type="ARBA" id="ARBA00009183"/>
    </source>
</evidence>
<keyword evidence="5 7" id="KW-0560">Oxidoreductase</keyword>
<dbReference type="OrthoDB" id="66881at2759"/>
<evidence type="ECO:0000256" key="2">
    <source>
        <dbReference type="ARBA" id="ARBA00022630"/>
    </source>
</evidence>
<dbReference type="OMA" id="WFDLQYD"/>
<evidence type="ECO:0000313" key="8">
    <source>
        <dbReference type="EMBL" id="OAY59986.1"/>
    </source>
</evidence>
<dbReference type="InterPro" id="IPR050346">
    <property type="entry name" value="FMO-like"/>
</dbReference>
<gene>
    <name evidence="8" type="ORF">MANES_01G077000v8</name>
</gene>
<dbReference type="AlphaFoldDB" id="A0A2C9WIM3"/>
<dbReference type="Gene3D" id="3.50.50.60">
    <property type="entry name" value="FAD/NAD(P)-binding domain"/>
    <property type="match status" value="2"/>
</dbReference>
<dbReference type="PIRSF" id="PIRSF000332">
    <property type="entry name" value="FMO"/>
    <property type="match status" value="1"/>
</dbReference>
<dbReference type="Gramene" id="Manes.01G077000.1.v8.1">
    <property type="protein sequence ID" value="Manes.01G077000.1.v8.1.CDS"/>
    <property type="gene ID" value="Manes.01G077000.v8.1"/>
</dbReference>
<dbReference type="GO" id="GO:0004499">
    <property type="term" value="F:N,N-dimethylaniline monooxygenase activity"/>
    <property type="evidence" value="ECO:0007669"/>
    <property type="project" value="InterPro"/>
</dbReference>
<dbReference type="GO" id="GO:0050661">
    <property type="term" value="F:NADP binding"/>
    <property type="evidence" value="ECO:0007669"/>
    <property type="project" value="InterPro"/>
</dbReference>
<evidence type="ECO:0000256" key="5">
    <source>
        <dbReference type="ARBA" id="ARBA00023002"/>
    </source>
</evidence>
<dbReference type="InterPro" id="IPR000960">
    <property type="entry name" value="Flavin_mOase"/>
</dbReference>
<evidence type="ECO:0000256" key="3">
    <source>
        <dbReference type="ARBA" id="ARBA00022827"/>
    </source>
</evidence>
<evidence type="ECO:0000256" key="7">
    <source>
        <dbReference type="RuleBase" id="RU361177"/>
    </source>
</evidence>
<sequence length="456" mass="52480">MAPSFRPRGCRVAVIGAGAAGLVAARELRREGHQVVVFEKDDQIGGTWVYTPHVETDLLGLDPFRPIIHSSLYESLRTNLPRELMGFMDFPFVARGQGETRDARRFPGHREVLLYLQDFARKFRIEELIRFHSEVVSVELIDDFKWKVKSHKKRVEGDGDKYGHVGFLDEIFDAVVVCNGHHTEPRIAEIPGVNLWPGRQIHSHNYRTPEPFRDQMVIIIGNAWSAADLSTEIAGVAKEVHVASRSVQDGTYEKKPGFDNIYLHSMIESSHEDGSVVFRDGSTILADVILHCTGYKYHFPFLKTHGIVTVNDNRVGPLYKHVFPPVLAPWLSFVGIPWKIAPFLTFEFQSKWIAGVLSGRILLPSQEEMMEDVKDFYSTLESSGIPKRYTHNLFNYQAEYSNWLAAQCQCPGFEEWRNQMYYFAMKNITVRPKTYRDKWEDDHLIFQAYEDFKKYA</sequence>
<dbReference type="InterPro" id="IPR020946">
    <property type="entry name" value="Flavin_mOase-like"/>
</dbReference>
<comment type="cofactor">
    <cofactor evidence="7">
        <name>FAD</name>
        <dbReference type="ChEBI" id="CHEBI:57692"/>
    </cofactor>
</comment>
<keyword evidence="2 7" id="KW-0285">Flavoprotein</keyword>
<organism evidence="8 9">
    <name type="scientific">Manihot esculenta</name>
    <name type="common">Cassava</name>
    <name type="synonym">Jatropha manihot</name>
    <dbReference type="NCBI Taxonomy" id="3983"/>
    <lineage>
        <taxon>Eukaryota</taxon>
        <taxon>Viridiplantae</taxon>
        <taxon>Streptophyta</taxon>
        <taxon>Embryophyta</taxon>
        <taxon>Tracheophyta</taxon>
        <taxon>Spermatophyta</taxon>
        <taxon>Magnoliopsida</taxon>
        <taxon>eudicotyledons</taxon>
        <taxon>Gunneridae</taxon>
        <taxon>Pentapetalae</taxon>
        <taxon>rosids</taxon>
        <taxon>fabids</taxon>
        <taxon>Malpighiales</taxon>
        <taxon>Euphorbiaceae</taxon>
        <taxon>Crotonoideae</taxon>
        <taxon>Manihoteae</taxon>
        <taxon>Manihot</taxon>
    </lineage>
</organism>
<keyword evidence="9" id="KW-1185">Reference proteome</keyword>
<comment type="similarity">
    <text evidence="1 7">Belongs to the FMO family.</text>
</comment>
<dbReference type="Pfam" id="PF00743">
    <property type="entry name" value="FMO-like"/>
    <property type="match status" value="2"/>
</dbReference>
<evidence type="ECO:0000313" key="9">
    <source>
        <dbReference type="Proteomes" id="UP000091857"/>
    </source>
</evidence>
<dbReference type="PRINTS" id="PR00370">
    <property type="entry name" value="FMOXYGENASE"/>
</dbReference>
<evidence type="ECO:0000256" key="6">
    <source>
        <dbReference type="ARBA" id="ARBA00023033"/>
    </source>
</evidence>
<dbReference type="Proteomes" id="UP000091857">
    <property type="component" value="Chromosome 1"/>
</dbReference>
<dbReference type="STRING" id="3983.A0A2C9WIM3"/>
<dbReference type="GO" id="GO:0050660">
    <property type="term" value="F:flavin adenine dinucleotide binding"/>
    <property type="evidence" value="ECO:0007669"/>
    <property type="project" value="InterPro"/>
</dbReference>
<dbReference type="SUPFAM" id="SSF51905">
    <property type="entry name" value="FAD/NAD(P)-binding domain"/>
    <property type="match status" value="2"/>
</dbReference>